<comment type="caution">
    <text evidence="3">The sequence shown here is derived from an EMBL/GenBank/DDBJ whole genome shotgun (WGS) entry which is preliminary data.</text>
</comment>
<dbReference type="AlphaFoldDB" id="U1R8G5"/>
<dbReference type="EMBL" id="AWSD01000332">
    <property type="protein sequence ID" value="ERH15973.1"/>
    <property type="molecule type" value="Genomic_DNA"/>
</dbReference>
<name>U1R8G5_9ACTO</name>
<evidence type="ECO:0000313" key="4">
    <source>
        <dbReference type="Proteomes" id="UP000016498"/>
    </source>
</evidence>
<comment type="similarity">
    <text evidence="1">Belongs to the YciI family.</text>
</comment>
<gene>
    <name evidence="3" type="ORF">HMPREF1549_02800</name>
</gene>
<dbReference type="Pfam" id="PF03795">
    <property type="entry name" value="YCII"/>
    <property type="match status" value="1"/>
</dbReference>
<dbReference type="PANTHER" id="PTHR37828">
    <property type="entry name" value="GSR2449 PROTEIN"/>
    <property type="match status" value="1"/>
</dbReference>
<sequence length="115" mass="13093">MRCFSLDTNQVLPYTIMAHFFVLDIIYTQGAEAVDPYLEAHRQYLTHHYKNGRFLASGRKDPRTGGIIIAVGARNEISEVVAKDPFVVNDVAKYSITEFIPTMTSPHLENYRESL</sequence>
<dbReference type="SUPFAM" id="SSF54909">
    <property type="entry name" value="Dimeric alpha+beta barrel"/>
    <property type="match status" value="1"/>
</dbReference>
<dbReference type="InterPro" id="IPR011008">
    <property type="entry name" value="Dimeric_a/b-barrel"/>
</dbReference>
<feature type="domain" description="YCII-related" evidence="2">
    <location>
        <begin position="25"/>
        <end position="99"/>
    </location>
</feature>
<proteinExistence type="inferred from homology"/>
<dbReference type="PANTHER" id="PTHR37828:SF1">
    <property type="entry name" value="YCII-RELATED DOMAIN-CONTAINING PROTEIN"/>
    <property type="match status" value="1"/>
</dbReference>
<evidence type="ECO:0000259" key="2">
    <source>
        <dbReference type="Pfam" id="PF03795"/>
    </source>
</evidence>
<dbReference type="HOGENOM" id="CLU_110355_6_1_11"/>
<accession>U1R8G5</accession>
<dbReference type="Proteomes" id="UP000016498">
    <property type="component" value="Unassembled WGS sequence"/>
</dbReference>
<organism evidence="3 4">
    <name type="scientific">Actinomyces johnsonii F0510</name>
    <dbReference type="NCBI Taxonomy" id="1227262"/>
    <lineage>
        <taxon>Bacteria</taxon>
        <taxon>Bacillati</taxon>
        <taxon>Actinomycetota</taxon>
        <taxon>Actinomycetes</taxon>
        <taxon>Actinomycetales</taxon>
        <taxon>Actinomycetaceae</taxon>
        <taxon>Actinomyces</taxon>
    </lineage>
</organism>
<dbReference type="Gene3D" id="3.30.70.1060">
    <property type="entry name" value="Dimeric alpha+beta barrel"/>
    <property type="match status" value="1"/>
</dbReference>
<evidence type="ECO:0000256" key="1">
    <source>
        <dbReference type="ARBA" id="ARBA00007689"/>
    </source>
</evidence>
<reference evidence="3 4" key="1">
    <citation type="submission" date="2013-06" db="EMBL/GenBank/DDBJ databases">
        <authorList>
            <person name="Weinstock G."/>
            <person name="Sodergren E."/>
            <person name="Lobos E.A."/>
            <person name="Fulton L."/>
            <person name="Fulton R."/>
            <person name="Courtney L."/>
            <person name="Fronick C."/>
            <person name="O'Laughlin M."/>
            <person name="Godfrey J."/>
            <person name="Wilson R.M."/>
            <person name="Miner T."/>
            <person name="Farmer C."/>
            <person name="Delehaunty K."/>
            <person name="Cordes M."/>
            <person name="Minx P."/>
            <person name="Tomlinson C."/>
            <person name="Chen J."/>
            <person name="Wollam A."/>
            <person name="Pepin K.H."/>
            <person name="Bhonagiri V."/>
            <person name="Zhang X."/>
            <person name="Warren W."/>
            <person name="Mitreva M."/>
            <person name="Mardis E.R."/>
            <person name="Wilson R.K."/>
        </authorList>
    </citation>
    <scope>NUCLEOTIDE SEQUENCE [LARGE SCALE GENOMIC DNA]</scope>
    <source>
        <strain evidence="3 4">F0510</strain>
    </source>
</reference>
<evidence type="ECO:0000313" key="3">
    <source>
        <dbReference type="EMBL" id="ERH15973.1"/>
    </source>
</evidence>
<dbReference type="InterPro" id="IPR005545">
    <property type="entry name" value="YCII"/>
</dbReference>
<protein>
    <recommendedName>
        <fullName evidence="2">YCII-related domain-containing protein</fullName>
    </recommendedName>
</protein>